<dbReference type="Gene3D" id="3.10.129.10">
    <property type="entry name" value="Hotdog Thioesterase"/>
    <property type="match status" value="1"/>
</dbReference>
<gene>
    <name evidence="2" type="ORF">AAL_05219</name>
</gene>
<evidence type="ECO:0000256" key="1">
    <source>
        <dbReference type="SAM" id="MobiDB-lite"/>
    </source>
</evidence>
<feature type="region of interest" description="Disordered" evidence="1">
    <location>
        <begin position="183"/>
        <end position="204"/>
    </location>
</feature>
<feature type="compositionally biased region" description="Basic and acidic residues" evidence="1">
    <location>
        <begin position="184"/>
        <end position="193"/>
    </location>
</feature>
<dbReference type="AlphaFoldDB" id="A0A162IHF3"/>
<organism evidence="2 3">
    <name type="scientific">Moelleriella libera RCEF 2490</name>
    <dbReference type="NCBI Taxonomy" id="1081109"/>
    <lineage>
        <taxon>Eukaryota</taxon>
        <taxon>Fungi</taxon>
        <taxon>Dikarya</taxon>
        <taxon>Ascomycota</taxon>
        <taxon>Pezizomycotina</taxon>
        <taxon>Sordariomycetes</taxon>
        <taxon>Hypocreomycetidae</taxon>
        <taxon>Hypocreales</taxon>
        <taxon>Clavicipitaceae</taxon>
        <taxon>Moelleriella</taxon>
    </lineage>
</organism>
<feature type="compositionally biased region" description="Basic and acidic residues" evidence="1">
    <location>
        <begin position="1"/>
        <end position="12"/>
    </location>
</feature>
<name>A0A162IHF3_9HYPO</name>
<evidence type="ECO:0000313" key="2">
    <source>
        <dbReference type="EMBL" id="KZZ94252.1"/>
    </source>
</evidence>
<dbReference type="EMBL" id="AZGY01000011">
    <property type="protein sequence ID" value="KZZ94252.1"/>
    <property type="molecule type" value="Genomic_DNA"/>
</dbReference>
<reference evidence="2 3" key="1">
    <citation type="journal article" date="2016" name="Genome Biol. Evol.">
        <title>Divergent and convergent evolution of fungal pathogenicity.</title>
        <authorList>
            <person name="Shang Y."/>
            <person name="Xiao G."/>
            <person name="Zheng P."/>
            <person name="Cen K."/>
            <person name="Zhan S."/>
            <person name="Wang C."/>
        </authorList>
    </citation>
    <scope>NUCLEOTIDE SEQUENCE [LARGE SCALE GENOMIC DNA]</scope>
    <source>
        <strain evidence="2 3">RCEF 2490</strain>
    </source>
</reference>
<feature type="region of interest" description="Disordered" evidence="1">
    <location>
        <begin position="1"/>
        <end position="39"/>
    </location>
</feature>
<sequence length="204" mass="22888">MADDKKHPDKVASARLAASSYQSPYARAGAPGPHPNSDPYASLRARALTTLEAMGFDAATMVEHGILWADHQDPYGHVMQSQYMNFLGACFWRVGESYDEFLSKEECDGMIQAKTVFPLVHKYELEIRRQVKYPDVQQAVVAQVKGFTTYVNAKTGRPVDIRTLGGGFPALYEGFTKKSQRSMALKEKWDKEHPKRSKNAQSKI</sequence>
<keyword evidence="3" id="KW-1185">Reference proteome</keyword>
<evidence type="ECO:0000313" key="3">
    <source>
        <dbReference type="Proteomes" id="UP000078544"/>
    </source>
</evidence>
<dbReference type="SUPFAM" id="SSF54637">
    <property type="entry name" value="Thioesterase/thiol ester dehydrase-isomerase"/>
    <property type="match status" value="1"/>
</dbReference>
<dbReference type="OrthoDB" id="5538558at2759"/>
<protein>
    <submittedName>
        <fullName evidence="2">Uncharacterized protein</fullName>
    </submittedName>
</protein>
<dbReference type="Proteomes" id="UP000078544">
    <property type="component" value="Unassembled WGS sequence"/>
</dbReference>
<proteinExistence type="predicted"/>
<accession>A0A162IHF3</accession>
<comment type="caution">
    <text evidence="2">The sequence shown here is derived from an EMBL/GenBank/DDBJ whole genome shotgun (WGS) entry which is preliminary data.</text>
</comment>
<dbReference type="InterPro" id="IPR029069">
    <property type="entry name" value="HotDog_dom_sf"/>
</dbReference>